<feature type="coiled-coil region" evidence="2">
    <location>
        <begin position="71"/>
        <end position="98"/>
    </location>
</feature>
<feature type="compositionally biased region" description="Polar residues" evidence="3">
    <location>
        <begin position="107"/>
        <end position="119"/>
    </location>
</feature>
<name>A0A1I8F1D1_9PLAT</name>
<dbReference type="GO" id="GO:0008270">
    <property type="term" value="F:zinc ion binding"/>
    <property type="evidence" value="ECO:0007669"/>
    <property type="project" value="UniProtKB-KW"/>
</dbReference>
<dbReference type="WBParaSite" id="maker-unitig_11588-snap-gene-0.2-mRNA-1">
    <property type="protein sequence ID" value="maker-unitig_11588-snap-gene-0.2-mRNA-1"/>
    <property type="gene ID" value="maker-unitig_11588-snap-gene-0.2"/>
</dbReference>
<evidence type="ECO:0000256" key="2">
    <source>
        <dbReference type="SAM" id="Coils"/>
    </source>
</evidence>
<feature type="region of interest" description="Disordered" evidence="3">
    <location>
        <begin position="645"/>
        <end position="679"/>
    </location>
</feature>
<dbReference type="SUPFAM" id="SSF101898">
    <property type="entry name" value="NHL repeat"/>
    <property type="match status" value="1"/>
</dbReference>
<dbReference type="SMART" id="SM00343">
    <property type="entry name" value="ZnF_C2HC"/>
    <property type="match status" value="1"/>
</dbReference>
<evidence type="ECO:0000256" key="1">
    <source>
        <dbReference type="PROSITE-ProRule" id="PRU00047"/>
    </source>
</evidence>
<organism evidence="5 6">
    <name type="scientific">Macrostomum lignano</name>
    <dbReference type="NCBI Taxonomy" id="282301"/>
    <lineage>
        <taxon>Eukaryota</taxon>
        <taxon>Metazoa</taxon>
        <taxon>Spiralia</taxon>
        <taxon>Lophotrochozoa</taxon>
        <taxon>Platyhelminthes</taxon>
        <taxon>Rhabditophora</taxon>
        <taxon>Macrostomorpha</taxon>
        <taxon>Macrostomida</taxon>
        <taxon>Macrostomidae</taxon>
        <taxon>Macrostomum</taxon>
    </lineage>
</organism>
<proteinExistence type="predicted"/>
<dbReference type="GO" id="GO:0003676">
    <property type="term" value="F:nucleic acid binding"/>
    <property type="evidence" value="ECO:0007669"/>
    <property type="project" value="InterPro"/>
</dbReference>
<keyword evidence="2" id="KW-0175">Coiled coil</keyword>
<feature type="region of interest" description="Disordered" evidence="3">
    <location>
        <begin position="101"/>
        <end position="144"/>
    </location>
</feature>
<keyword evidence="5" id="KW-1185">Reference proteome</keyword>
<feature type="domain" description="CCHC-type" evidence="4">
    <location>
        <begin position="150"/>
        <end position="166"/>
    </location>
</feature>
<sequence length="996" mass="108720">GLQAVARLCHGIRDKVLAEKLLLWSSDAGVSDESSGAKAKTVPSAELVKKAKEIVGIQQLLQPAPNSSANIRVLETEKASLEARVEELERLLRLQNQAGVSKPVAVNQPQPSNKSIQNSNQHKPHNKHKNKQPPNHGATQQFGTAVSRSRKCYRCGGEDHFIADCPITPSPPIAHQTAAKSHPPNNQAQHMSEVGSIVSWKGNFGFIQSEQLPDQLFFHRGQTSSDEPAVDSSFFVQLRIGDNQVMACLDSGANASVMGKQAMERLVEADPINNIFSPAHKDAKATAFNGSTTQILGSFALRSIDFLRGFQVLLDFTCGQVLVAGGAVPVIEGDKGCTFFTTVPVTEAAVEATMPIETSRLAVRVAEVEQSASSESSVESVDPELEWARESQETCVDIAQLIDCVQGRTEKPPKASLQSCSREVRILWSLFDELKVENGLLYHLKPKKNKKSVNKLLVIPETADVVELVSKYHRQLNHCGITKTLTAIRSRFAIADLETYTLVEVSAAARHARGKAQERQKRYYDRSALNSNFEIGDLVWVLNADHRGLDSAVWFGPYKRIPNPSHNVYNVDRMKRCVRKQTYEDVVDRYGTRMPARMPSSRVGLRGDDQSTWLSSCSINGSNQSAATQPLQVSESYHSCHSRPASCSATPPMEPLEGEAGVIDEGDPHEVSNGKQSGRAVFDENGDLLEEAAEDVTEEQAPAEDSPADLQWRWTYKPPSGSAVLWRSACAISDLPGLDWLVPDAAEHRLVYFSSAGLPQWDYQVRLGFDFSPAGVCQVTNHALWVTDWRLGRIECRSVFGHSLGRAPPLPEGACRSPADICSTREGHLLLTDLSSSRLYRLDAEGRHLATIELGKGDRPLRPSYVDCCHDNGFIAVSDIENGRAAVLNPRGDLLAFLWAASTEDEPQQPFGLRFDASGRHVLLCDSGAHRVARHSLEGAFVDAPISGGQIKPESAETAAWRPRGLACSGSPANGICVVAAGSQGRDSLHCFGRLP</sequence>
<dbReference type="Gene3D" id="2.40.70.10">
    <property type="entry name" value="Acid Proteases"/>
    <property type="match status" value="1"/>
</dbReference>
<keyword evidence="1" id="KW-0479">Metal-binding</keyword>
<keyword evidence="1" id="KW-0863">Zinc-finger</keyword>
<dbReference type="Gene3D" id="4.10.60.10">
    <property type="entry name" value="Zinc finger, CCHC-type"/>
    <property type="match status" value="1"/>
</dbReference>
<evidence type="ECO:0000259" key="4">
    <source>
        <dbReference type="PROSITE" id="PS50158"/>
    </source>
</evidence>
<dbReference type="InterPro" id="IPR011042">
    <property type="entry name" value="6-blade_b-propeller_TolB-like"/>
</dbReference>
<dbReference type="AlphaFoldDB" id="A0A1I8F1D1"/>
<dbReference type="InterPro" id="IPR021109">
    <property type="entry name" value="Peptidase_aspartic_dom_sf"/>
</dbReference>
<evidence type="ECO:0000256" key="3">
    <source>
        <dbReference type="SAM" id="MobiDB-lite"/>
    </source>
</evidence>
<dbReference type="Proteomes" id="UP000095280">
    <property type="component" value="Unplaced"/>
</dbReference>
<dbReference type="Pfam" id="PF00098">
    <property type="entry name" value="zf-CCHC"/>
    <property type="match status" value="1"/>
</dbReference>
<evidence type="ECO:0000313" key="6">
    <source>
        <dbReference type="WBParaSite" id="maker-unitig_11588-snap-gene-0.2-mRNA-1"/>
    </source>
</evidence>
<dbReference type="InterPro" id="IPR001878">
    <property type="entry name" value="Znf_CCHC"/>
</dbReference>
<protein>
    <submittedName>
        <fullName evidence="6">CCHC-type domain-containing protein</fullName>
    </submittedName>
</protein>
<evidence type="ECO:0000313" key="5">
    <source>
        <dbReference type="Proteomes" id="UP000095280"/>
    </source>
</evidence>
<keyword evidence="1" id="KW-0862">Zinc</keyword>
<dbReference type="PROSITE" id="PS50158">
    <property type="entry name" value="ZF_CCHC"/>
    <property type="match status" value="1"/>
</dbReference>
<reference evidence="6" key="1">
    <citation type="submission" date="2016-11" db="UniProtKB">
        <authorList>
            <consortium name="WormBaseParasite"/>
        </authorList>
    </citation>
    <scope>IDENTIFICATION</scope>
</reference>
<dbReference type="Gene3D" id="2.120.10.30">
    <property type="entry name" value="TolB, C-terminal domain"/>
    <property type="match status" value="1"/>
</dbReference>
<accession>A0A1I8F1D1</accession>
<feature type="compositionally biased region" description="Basic residues" evidence="3">
    <location>
        <begin position="122"/>
        <end position="131"/>
    </location>
</feature>